<evidence type="ECO:0000256" key="7">
    <source>
        <dbReference type="ARBA" id="ARBA00023136"/>
    </source>
</evidence>
<comment type="subcellular location">
    <subcellularLocation>
        <location evidence="1">Cell membrane</location>
        <topology evidence="1">Multi-pass membrane protein</topology>
    </subcellularLocation>
</comment>
<reference evidence="11" key="1">
    <citation type="submission" date="2009-05" db="EMBL/GenBank/DDBJ databases">
        <authorList>
            <person name="Harkins D.M."/>
            <person name="DeShazer D."/>
            <person name="Woods D.E."/>
            <person name="Brinkac L.M."/>
            <person name="Brown K.A."/>
            <person name="Hung G.C."/>
            <person name="Tuanyok A."/>
            <person name="Zhang B."/>
            <person name="Nierman W.C."/>
        </authorList>
    </citation>
    <scope>NUCLEOTIDE SEQUENCE [LARGE SCALE GENOMIC DNA]</scope>
    <source>
        <strain evidence="11">1710a</strain>
    </source>
</reference>
<dbReference type="InterPro" id="IPR029025">
    <property type="entry name" value="T3SS_substrate_exporter_C"/>
</dbReference>
<comment type="function">
    <text evidence="8">Part of the bsa type III secretion system, is involved in the intracellular replication of invading bacteria inside the host cell. Probably necessary for the lysis of the vacuole membrane and escape into the host cell cytoplasm.</text>
</comment>
<feature type="compositionally biased region" description="Basic residues" evidence="9">
    <location>
        <begin position="1"/>
        <end position="11"/>
    </location>
</feature>
<dbReference type="InterPro" id="IPR006307">
    <property type="entry name" value="BsaZ-like"/>
</dbReference>
<dbReference type="MEROPS" id="N06.004"/>
<dbReference type="SUPFAM" id="SSF160544">
    <property type="entry name" value="EscU C-terminal domain-like"/>
    <property type="match status" value="1"/>
</dbReference>
<protein>
    <recommendedName>
        <fullName evidence="3">Secretion apparatus protein BsaZ</fullName>
    </recommendedName>
</protein>
<feature type="compositionally biased region" description="Basic and acidic residues" evidence="9">
    <location>
        <begin position="62"/>
        <end position="72"/>
    </location>
</feature>
<dbReference type="Pfam" id="PF01312">
    <property type="entry name" value="Bac_export_2"/>
    <property type="match status" value="1"/>
</dbReference>
<evidence type="ECO:0000256" key="8">
    <source>
        <dbReference type="ARBA" id="ARBA00024974"/>
    </source>
</evidence>
<name>A0A0E1VUU7_BURPE</name>
<dbReference type="AlphaFoldDB" id="A0A0E1VUU7"/>
<dbReference type="Gene3D" id="3.40.1690.10">
    <property type="entry name" value="secretion proteins EscU"/>
    <property type="match status" value="1"/>
</dbReference>
<organism evidence="11">
    <name type="scientific">Burkholderia pseudomallei 1710a</name>
    <dbReference type="NCBI Taxonomy" id="320371"/>
    <lineage>
        <taxon>Bacteria</taxon>
        <taxon>Pseudomonadati</taxon>
        <taxon>Pseudomonadota</taxon>
        <taxon>Betaproteobacteria</taxon>
        <taxon>Burkholderiales</taxon>
        <taxon>Burkholderiaceae</taxon>
        <taxon>Burkholderia</taxon>
        <taxon>pseudomallei group</taxon>
    </lineage>
</organism>
<keyword evidence="6 10" id="KW-1133">Transmembrane helix</keyword>
<sequence length="420" mass="45235">MGRKVAARRARGRGDAKRARRMRSTARASHPAARLRLGARAARGAPLTYAASPTPEGNAAMAEEKTEEPTEKKLKKVREKGQVAKSKDIADAMTLAAAIGVLTACESMLTGGLSRAVRTALDFVRGERTPQATLAALHDLAASAVLTMLPFVAAAIVAGIVSQAPQAGFLITLEPVMPKFDAINPMAGIKRIFSLKSLLELVKMIVKALVLACVAWKMMTSLFPLVVASVYEATPQLARVLWTVLMKLLGTVSVVVAVLAAADYKIARVMFVRENRMTKEEVKREHKESDGDPHTKGERRRLAREIATSAPPRQRVGQANVLVVNPTHYAVAIRYAPDEHPLPRVIEKAVDDGALALRRHAHALGVPIVGNPSVARALYRVERDASIPEELFETVAAILRWVESLSGARAVAAVSSARSS</sequence>
<keyword evidence="7 10" id="KW-0472">Membrane</keyword>
<evidence type="ECO:0000256" key="5">
    <source>
        <dbReference type="ARBA" id="ARBA00022692"/>
    </source>
</evidence>
<dbReference type="PANTHER" id="PTHR30531:SF12">
    <property type="entry name" value="FLAGELLAR BIOSYNTHETIC PROTEIN FLHB"/>
    <property type="match status" value="1"/>
</dbReference>
<feature type="compositionally biased region" description="Low complexity" evidence="9">
    <location>
        <begin position="25"/>
        <end position="45"/>
    </location>
</feature>
<evidence type="ECO:0000256" key="3">
    <source>
        <dbReference type="ARBA" id="ARBA00018628"/>
    </source>
</evidence>
<dbReference type="GO" id="GO:0009306">
    <property type="term" value="P:protein secretion"/>
    <property type="evidence" value="ECO:0007669"/>
    <property type="project" value="InterPro"/>
</dbReference>
<evidence type="ECO:0000256" key="1">
    <source>
        <dbReference type="ARBA" id="ARBA00004651"/>
    </source>
</evidence>
<accession>A0A0E1VUU7</accession>
<comment type="similarity">
    <text evidence="2">Belongs to the type III secretion exporter family.</text>
</comment>
<feature type="transmembrane region" description="Helical" evidence="10">
    <location>
        <begin position="140"/>
        <end position="161"/>
    </location>
</feature>
<dbReference type="PANTHER" id="PTHR30531">
    <property type="entry name" value="FLAGELLAR BIOSYNTHETIC PROTEIN FLHB"/>
    <property type="match status" value="1"/>
</dbReference>
<dbReference type="GO" id="GO:0005886">
    <property type="term" value="C:plasma membrane"/>
    <property type="evidence" value="ECO:0007669"/>
    <property type="project" value="UniProtKB-SubCell"/>
</dbReference>
<evidence type="ECO:0000256" key="10">
    <source>
        <dbReference type="SAM" id="Phobius"/>
    </source>
</evidence>
<proteinExistence type="inferred from homology"/>
<feature type="transmembrane region" description="Helical" evidence="10">
    <location>
        <begin position="89"/>
        <end position="109"/>
    </location>
</feature>
<feature type="region of interest" description="Disordered" evidence="9">
    <location>
        <begin position="1"/>
        <end position="74"/>
    </location>
</feature>
<dbReference type="HOGENOM" id="CLU_041013_1_3_4"/>
<evidence type="ECO:0000256" key="9">
    <source>
        <dbReference type="SAM" id="MobiDB-lite"/>
    </source>
</evidence>
<feature type="compositionally biased region" description="Basic and acidic residues" evidence="9">
    <location>
        <begin position="280"/>
        <end position="296"/>
    </location>
</feature>
<evidence type="ECO:0000256" key="6">
    <source>
        <dbReference type="ARBA" id="ARBA00022989"/>
    </source>
</evidence>
<evidence type="ECO:0000313" key="11">
    <source>
        <dbReference type="EMBL" id="EET03776.1"/>
    </source>
</evidence>
<feature type="region of interest" description="Disordered" evidence="9">
    <location>
        <begin position="280"/>
        <end position="299"/>
    </location>
</feature>
<evidence type="ECO:0000256" key="2">
    <source>
        <dbReference type="ARBA" id="ARBA00010690"/>
    </source>
</evidence>
<dbReference type="PRINTS" id="PR00950">
    <property type="entry name" value="TYPE3IMSPROT"/>
</dbReference>
<dbReference type="NCBIfam" id="TIGR01404">
    <property type="entry name" value="FlhB_rel_III"/>
    <property type="match status" value="1"/>
</dbReference>
<dbReference type="EMBL" id="CM000833">
    <property type="protein sequence ID" value="EET03776.1"/>
    <property type="molecule type" value="Genomic_DNA"/>
</dbReference>
<feature type="transmembrane region" description="Helical" evidence="10">
    <location>
        <begin position="204"/>
        <end position="228"/>
    </location>
</feature>
<evidence type="ECO:0000256" key="4">
    <source>
        <dbReference type="ARBA" id="ARBA00022475"/>
    </source>
</evidence>
<keyword evidence="4" id="KW-1003">Cell membrane</keyword>
<dbReference type="Proteomes" id="UP000001812">
    <property type="component" value="Chromosome II"/>
</dbReference>
<feature type="transmembrane region" description="Helical" evidence="10">
    <location>
        <begin position="240"/>
        <end position="262"/>
    </location>
</feature>
<keyword evidence="5 10" id="KW-0812">Transmembrane</keyword>
<dbReference type="InterPro" id="IPR006135">
    <property type="entry name" value="T3SS_substrate_exporter"/>
</dbReference>
<gene>
    <name evidence="11" type="ORF">BURPS1710A_A1460</name>
</gene>